<gene>
    <name evidence="2" type="ORF">LMG8520_0568</name>
</gene>
<proteinExistence type="predicted"/>
<dbReference type="AlphaFoldDB" id="A0A0V8DIQ5"/>
<name>A0A0V8DIQ5_LACLL</name>
<sequence length="48" mass="5753">MPKKERALILINQSNPLTRIKFTILHELTHLHFHKLEDKLNKTLAFLF</sequence>
<dbReference type="Pfam" id="PF06114">
    <property type="entry name" value="Peptidase_M78"/>
    <property type="match status" value="1"/>
</dbReference>
<accession>A0A0V8DIQ5</accession>
<reference evidence="3" key="1">
    <citation type="submission" date="2015-10" db="EMBL/GenBank/DDBJ databases">
        <title>Draft Genome Sequences of 11 Lactococcus lactis subspecies cremoris strains.</title>
        <authorList>
            <person name="Wels M."/>
            <person name="Backus L."/>
            <person name="Boekhorst J."/>
            <person name="Dijkstra A."/>
            <person name="Beerthuizen M."/>
            <person name="Kelly W."/>
            <person name="Siezen R."/>
            <person name="Bachmann H."/>
            <person name="Van Hijum S."/>
        </authorList>
    </citation>
    <scope>NUCLEOTIDE SEQUENCE [LARGE SCALE GENOMIC DNA]</scope>
    <source>
        <strain evidence="3">LMG8520</strain>
    </source>
</reference>
<dbReference type="Gene3D" id="1.10.10.2910">
    <property type="match status" value="1"/>
</dbReference>
<evidence type="ECO:0000313" key="2">
    <source>
        <dbReference type="EMBL" id="KSU13382.1"/>
    </source>
</evidence>
<comment type="caution">
    <text evidence="2">The sequence shown here is derived from an EMBL/GenBank/DDBJ whole genome shotgun (WGS) entry which is preliminary data.</text>
</comment>
<protein>
    <recommendedName>
        <fullName evidence="1">IrrE N-terminal-like domain-containing protein</fullName>
    </recommendedName>
</protein>
<dbReference type="EMBL" id="LKLP01000029">
    <property type="protein sequence ID" value="KSU13382.1"/>
    <property type="molecule type" value="Genomic_DNA"/>
</dbReference>
<evidence type="ECO:0000259" key="1">
    <source>
        <dbReference type="Pfam" id="PF06114"/>
    </source>
</evidence>
<dbReference type="PATRIC" id="fig|1360.106.peg.2641"/>
<dbReference type="InterPro" id="IPR010359">
    <property type="entry name" value="IrrE_HExxH"/>
</dbReference>
<dbReference type="Proteomes" id="UP000054230">
    <property type="component" value="Unassembled WGS sequence"/>
</dbReference>
<evidence type="ECO:0000313" key="3">
    <source>
        <dbReference type="Proteomes" id="UP000054230"/>
    </source>
</evidence>
<organism evidence="2 3">
    <name type="scientific">Lactococcus lactis subsp. lactis</name>
    <name type="common">Streptococcus lactis</name>
    <dbReference type="NCBI Taxonomy" id="1360"/>
    <lineage>
        <taxon>Bacteria</taxon>
        <taxon>Bacillati</taxon>
        <taxon>Bacillota</taxon>
        <taxon>Bacilli</taxon>
        <taxon>Lactobacillales</taxon>
        <taxon>Streptococcaceae</taxon>
        <taxon>Lactococcus</taxon>
    </lineage>
</organism>
<feature type="domain" description="IrrE N-terminal-like" evidence="1">
    <location>
        <begin position="6"/>
        <end position="43"/>
    </location>
</feature>